<dbReference type="EMBL" id="UINC01055845">
    <property type="protein sequence ID" value="SVB75194.1"/>
    <property type="molecule type" value="Genomic_DNA"/>
</dbReference>
<sequence length="39" mass="3912">MAIILMAIPALIICGTLISSEPKTIALGGVATGNMNAQL</sequence>
<evidence type="ECO:0000313" key="1">
    <source>
        <dbReference type="EMBL" id="SVB75194.1"/>
    </source>
</evidence>
<gene>
    <name evidence="1" type="ORF">METZ01_LOCUS228048</name>
</gene>
<protein>
    <submittedName>
        <fullName evidence="1">Uncharacterized protein</fullName>
    </submittedName>
</protein>
<name>A0A382GKA4_9ZZZZ</name>
<proteinExistence type="predicted"/>
<reference evidence="1" key="1">
    <citation type="submission" date="2018-05" db="EMBL/GenBank/DDBJ databases">
        <authorList>
            <person name="Lanie J.A."/>
            <person name="Ng W.-L."/>
            <person name="Kazmierczak K.M."/>
            <person name="Andrzejewski T.M."/>
            <person name="Davidsen T.M."/>
            <person name="Wayne K.J."/>
            <person name="Tettelin H."/>
            <person name="Glass J.I."/>
            <person name="Rusch D."/>
            <person name="Podicherti R."/>
            <person name="Tsui H.-C.T."/>
            <person name="Winkler M.E."/>
        </authorList>
    </citation>
    <scope>NUCLEOTIDE SEQUENCE</scope>
</reference>
<dbReference type="AlphaFoldDB" id="A0A382GKA4"/>
<organism evidence="1">
    <name type="scientific">marine metagenome</name>
    <dbReference type="NCBI Taxonomy" id="408172"/>
    <lineage>
        <taxon>unclassified sequences</taxon>
        <taxon>metagenomes</taxon>
        <taxon>ecological metagenomes</taxon>
    </lineage>
</organism>
<accession>A0A382GKA4</accession>
<feature type="non-terminal residue" evidence="1">
    <location>
        <position position="39"/>
    </location>
</feature>